<evidence type="ECO:0000313" key="4">
    <source>
        <dbReference type="WBParaSite" id="NBR_0001515901-mRNA-1"/>
    </source>
</evidence>
<protein>
    <submittedName>
        <fullName evidence="4">F-box domain-containing protein</fullName>
    </submittedName>
</protein>
<dbReference type="Proteomes" id="UP000271162">
    <property type="component" value="Unassembled WGS sequence"/>
</dbReference>
<organism evidence="4">
    <name type="scientific">Nippostrongylus brasiliensis</name>
    <name type="common">Rat hookworm</name>
    <dbReference type="NCBI Taxonomy" id="27835"/>
    <lineage>
        <taxon>Eukaryota</taxon>
        <taxon>Metazoa</taxon>
        <taxon>Ecdysozoa</taxon>
        <taxon>Nematoda</taxon>
        <taxon>Chromadorea</taxon>
        <taxon>Rhabditida</taxon>
        <taxon>Rhabditina</taxon>
        <taxon>Rhabditomorpha</taxon>
        <taxon>Strongyloidea</taxon>
        <taxon>Heligmosomidae</taxon>
        <taxon>Nippostrongylus</taxon>
    </lineage>
</organism>
<evidence type="ECO:0000256" key="1">
    <source>
        <dbReference type="SAM" id="MobiDB-lite"/>
    </source>
</evidence>
<dbReference type="OMA" id="NATINMM"/>
<feature type="compositionally biased region" description="Gly residues" evidence="1">
    <location>
        <begin position="51"/>
        <end position="61"/>
    </location>
</feature>
<dbReference type="EMBL" id="UYSL01021620">
    <property type="protein sequence ID" value="VDL78754.1"/>
    <property type="molecule type" value="Genomic_DNA"/>
</dbReference>
<evidence type="ECO:0000313" key="2">
    <source>
        <dbReference type="EMBL" id="VDL78754.1"/>
    </source>
</evidence>
<dbReference type="STRING" id="27835.A0A0N4YEM4"/>
<feature type="region of interest" description="Disordered" evidence="1">
    <location>
        <begin position="48"/>
        <end position="99"/>
    </location>
</feature>
<evidence type="ECO:0000313" key="3">
    <source>
        <dbReference type="Proteomes" id="UP000271162"/>
    </source>
</evidence>
<reference evidence="2 3" key="2">
    <citation type="submission" date="2018-11" db="EMBL/GenBank/DDBJ databases">
        <authorList>
            <consortium name="Pathogen Informatics"/>
        </authorList>
    </citation>
    <scope>NUCLEOTIDE SEQUENCE [LARGE SCALE GENOMIC DNA]</scope>
</reference>
<name>A0A0N4YEM4_NIPBR</name>
<accession>A0A0N4YEM4</accession>
<dbReference type="AlphaFoldDB" id="A0A0N4YEM4"/>
<reference evidence="4" key="1">
    <citation type="submission" date="2017-02" db="UniProtKB">
        <authorList>
            <consortium name="WormBaseParasite"/>
        </authorList>
    </citation>
    <scope>IDENTIFICATION</scope>
</reference>
<sequence length="354" mass="39917">MEDQFVDQSNSKWAYTFDFTTWAANHHVVEVCLQNFCSFLDREHPRMEFPGGNGHSEGGSHGNTQHNGPMLTPPWSEGVGGRSPPQDPGSSNGGPSDQRGFAYYQLPSARAMMNHSPPLITMDEETLAELHSISGGRLERLASALSVIRPLHIVFRDHSLYTHRPTLLLIWFLKLLEPHVRRVTFDGIQAHHMIPLHKILDLSGIDELIVNQPRFSPAICVSHRVLLNWLELPLPQRRRLRMRLSGCRTMTARGLAVFVQAWKATQEPCLFDQISIDLRSVPVHDFLAEMETPTKDPEEFQNEDWRPPTPPAAAYGHGPMAASSRWTNCKLAVKHRRSNVTLNMSVAEGYVSQS</sequence>
<dbReference type="WBParaSite" id="NBR_0001515901-mRNA-1">
    <property type="protein sequence ID" value="NBR_0001515901-mRNA-1"/>
    <property type="gene ID" value="NBR_0001515901"/>
</dbReference>
<gene>
    <name evidence="2" type="ORF">NBR_LOCUS15160</name>
</gene>
<keyword evidence="3" id="KW-1185">Reference proteome</keyword>
<proteinExistence type="predicted"/>